<keyword evidence="1" id="KW-0675">Receptor</keyword>
<accession>A0A1I6TLM7</accession>
<organism evidence="1 2">
    <name type="scientific">Halostagnicola kamekurae</name>
    <dbReference type="NCBI Taxonomy" id="619731"/>
    <lineage>
        <taxon>Archaea</taxon>
        <taxon>Methanobacteriati</taxon>
        <taxon>Methanobacteriota</taxon>
        <taxon>Stenosarchaea group</taxon>
        <taxon>Halobacteria</taxon>
        <taxon>Halobacteriales</taxon>
        <taxon>Natrialbaceae</taxon>
        <taxon>Halostagnicola</taxon>
    </lineage>
</organism>
<sequence length="337" mass="36054">MVDAHGINISGNGVLTRRNAIKALGGSGLALTAGCLNRLRSASAWPSREIEIIVPWAQDGGADRTSRAVAEAAESYTNVSWNVANQTGESGSIGMNEAANSGNSGHTIGVAAPEITLYEHLDLADLSPDDITPIMQYTEMPAALVVHENSDFSSLGEFVDYAADNPGEVSMAQSGNGSSWHLAGAAFAAEANIELDYIPHDGADPAITAVADEEVDCTIVGAPEVRTRVTEGELDALGVMHDEQLDAFPDTPAMVDEGIDIQIGSWLGHFGSGGMSTARQEEIAGVYESVYDDEEFSTFLDDNHFTKIERGPSEFREYLDEQYEYYGSLVERLDIQV</sequence>
<dbReference type="InterPro" id="IPR005064">
    <property type="entry name" value="BUG"/>
</dbReference>
<dbReference type="CDD" id="cd07012">
    <property type="entry name" value="PBP2_Bug_TTT"/>
    <property type="match status" value="1"/>
</dbReference>
<dbReference type="Pfam" id="PF03401">
    <property type="entry name" value="TctC"/>
    <property type="match status" value="1"/>
</dbReference>
<dbReference type="RefSeq" id="WP_092905948.1">
    <property type="nucleotide sequence ID" value="NZ_FOZS01000003.1"/>
</dbReference>
<dbReference type="PANTHER" id="PTHR42928">
    <property type="entry name" value="TRICARBOXYLATE-BINDING PROTEIN"/>
    <property type="match status" value="1"/>
</dbReference>
<reference evidence="2" key="1">
    <citation type="submission" date="2016-10" db="EMBL/GenBank/DDBJ databases">
        <authorList>
            <person name="Varghese N."/>
            <person name="Submissions S."/>
        </authorList>
    </citation>
    <scope>NUCLEOTIDE SEQUENCE [LARGE SCALE GENOMIC DNA]</scope>
    <source>
        <strain evidence="2">DSM 22427</strain>
    </source>
</reference>
<dbReference type="OrthoDB" id="340746at2157"/>
<dbReference type="PANTHER" id="PTHR42928:SF5">
    <property type="entry name" value="BLR1237 PROTEIN"/>
    <property type="match status" value="1"/>
</dbReference>
<keyword evidence="2" id="KW-1185">Reference proteome</keyword>
<dbReference type="PIRSF" id="PIRSF017082">
    <property type="entry name" value="YflP"/>
    <property type="match status" value="1"/>
</dbReference>
<protein>
    <submittedName>
        <fullName evidence="1">Tripartite-type tricarboxylate transporter, receptor component TctC</fullName>
    </submittedName>
</protein>
<dbReference type="PROSITE" id="PS51318">
    <property type="entry name" value="TAT"/>
    <property type="match status" value="1"/>
</dbReference>
<dbReference type="Proteomes" id="UP000199199">
    <property type="component" value="Unassembled WGS sequence"/>
</dbReference>
<dbReference type="SUPFAM" id="SSF53850">
    <property type="entry name" value="Periplasmic binding protein-like II"/>
    <property type="match status" value="1"/>
</dbReference>
<name>A0A1I6TLM7_9EURY</name>
<dbReference type="InterPro" id="IPR042100">
    <property type="entry name" value="Bug_dom1"/>
</dbReference>
<evidence type="ECO:0000313" key="1">
    <source>
        <dbReference type="EMBL" id="SFS90058.1"/>
    </source>
</evidence>
<dbReference type="Gene3D" id="3.40.190.150">
    <property type="entry name" value="Bordetella uptake gene, domain 1"/>
    <property type="match status" value="1"/>
</dbReference>
<evidence type="ECO:0000313" key="2">
    <source>
        <dbReference type="Proteomes" id="UP000199199"/>
    </source>
</evidence>
<proteinExistence type="predicted"/>
<dbReference type="EMBL" id="FOZS01000003">
    <property type="protein sequence ID" value="SFS90058.1"/>
    <property type="molecule type" value="Genomic_DNA"/>
</dbReference>
<dbReference type="AlphaFoldDB" id="A0A1I6TLM7"/>
<dbReference type="Gene3D" id="3.40.190.10">
    <property type="entry name" value="Periplasmic binding protein-like II"/>
    <property type="match status" value="1"/>
</dbReference>
<dbReference type="InterPro" id="IPR006311">
    <property type="entry name" value="TAT_signal"/>
</dbReference>
<gene>
    <name evidence="1" type="ORF">SAMN04488556_3210</name>
</gene>